<dbReference type="Gene3D" id="1.10.1740.10">
    <property type="match status" value="1"/>
</dbReference>
<feature type="domain" description="PhyR sigma2" evidence="6">
    <location>
        <begin position="12"/>
        <end position="62"/>
    </location>
</feature>
<dbReference type="InterPro" id="IPR036388">
    <property type="entry name" value="WH-like_DNA-bd_sf"/>
</dbReference>
<dbReference type="InterPro" id="IPR053866">
    <property type="entry name" value="PhyR_sigma2"/>
</dbReference>
<evidence type="ECO:0000259" key="5">
    <source>
        <dbReference type="Pfam" id="PF08281"/>
    </source>
</evidence>
<evidence type="ECO:0000313" key="7">
    <source>
        <dbReference type="EMBL" id="RFF29957.1"/>
    </source>
</evidence>
<dbReference type="SUPFAM" id="SSF88946">
    <property type="entry name" value="Sigma2 domain of RNA polymerase sigma factors"/>
    <property type="match status" value="1"/>
</dbReference>
<dbReference type="GO" id="GO:0003677">
    <property type="term" value="F:DNA binding"/>
    <property type="evidence" value="ECO:0007669"/>
    <property type="project" value="InterPro"/>
</dbReference>
<keyword evidence="4" id="KW-0804">Transcription</keyword>
<dbReference type="InterPro" id="IPR013324">
    <property type="entry name" value="RNA_pol_sigma_r3/r4-like"/>
</dbReference>
<keyword evidence="8" id="KW-1185">Reference proteome</keyword>
<dbReference type="Proteomes" id="UP000260351">
    <property type="component" value="Unassembled WGS sequence"/>
</dbReference>
<accession>A0A3E1K8E9</accession>
<comment type="similarity">
    <text evidence="1">Belongs to the sigma-70 factor family. ECF subfamily.</text>
</comment>
<sequence length="161" mass="18424">MNLAEEELKQAISEHLEALRRFSAALTGNPADGDDLAQGTVERLLEKSVPRDATFAAWMYRVCRNLWIDQVRKNARMTTPGQDDLERRMENLDGERAVMTMMRMDEIETAMQKLEVDQREVLALVAIEECSYREAAEILEIPIGTVMSRVARARKRLLELS</sequence>
<dbReference type="PANTHER" id="PTHR43133:SF25">
    <property type="entry name" value="RNA POLYMERASE SIGMA FACTOR RFAY-RELATED"/>
    <property type="match status" value="1"/>
</dbReference>
<dbReference type="InterPro" id="IPR039425">
    <property type="entry name" value="RNA_pol_sigma-70-like"/>
</dbReference>
<dbReference type="EMBL" id="QUZK01000041">
    <property type="protein sequence ID" value="RFF29957.1"/>
    <property type="molecule type" value="Genomic_DNA"/>
</dbReference>
<keyword evidence="3" id="KW-0731">Sigma factor</keyword>
<evidence type="ECO:0000256" key="3">
    <source>
        <dbReference type="ARBA" id="ARBA00023082"/>
    </source>
</evidence>
<dbReference type="Pfam" id="PF08281">
    <property type="entry name" value="Sigma70_r4_2"/>
    <property type="match status" value="1"/>
</dbReference>
<dbReference type="AlphaFoldDB" id="A0A3E1K8E9"/>
<evidence type="ECO:0000256" key="2">
    <source>
        <dbReference type="ARBA" id="ARBA00023015"/>
    </source>
</evidence>
<keyword evidence="2" id="KW-0805">Transcription regulation</keyword>
<organism evidence="7 8">
    <name type="scientific">Wenzhouxiangella sediminis</name>
    <dbReference type="NCBI Taxonomy" id="1792836"/>
    <lineage>
        <taxon>Bacteria</taxon>
        <taxon>Pseudomonadati</taxon>
        <taxon>Pseudomonadota</taxon>
        <taxon>Gammaproteobacteria</taxon>
        <taxon>Chromatiales</taxon>
        <taxon>Wenzhouxiangellaceae</taxon>
        <taxon>Wenzhouxiangella</taxon>
    </lineage>
</organism>
<dbReference type="SUPFAM" id="SSF88659">
    <property type="entry name" value="Sigma3 and sigma4 domains of RNA polymerase sigma factors"/>
    <property type="match status" value="1"/>
</dbReference>
<gene>
    <name evidence="7" type="ORF">DZC52_11035</name>
</gene>
<protein>
    <submittedName>
        <fullName evidence="7">RNA polymerase sigma factor</fullName>
    </submittedName>
</protein>
<comment type="caution">
    <text evidence="7">The sequence shown here is derived from an EMBL/GenBank/DDBJ whole genome shotgun (WGS) entry which is preliminary data.</text>
</comment>
<dbReference type="Pfam" id="PF22029">
    <property type="entry name" value="PhyR_sigma2"/>
    <property type="match status" value="1"/>
</dbReference>
<dbReference type="InterPro" id="IPR013249">
    <property type="entry name" value="RNA_pol_sigma70_r4_t2"/>
</dbReference>
<evidence type="ECO:0000313" key="8">
    <source>
        <dbReference type="Proteomes" id="UP000260351"/>
    </source>
</evidence>
<dbReference type="InterPro" id="IPR013325">
    <property type="entry name" value="RNA_pol_sigma_r2"/>
</dbReference>
<dbReference type="GO" id="GO:0006352">
    <property type="term" value="P:DNA-templated transcription initiation"/>
    <property type="evidence" value="ECO:0007669"/>
    <property type="project" value="InterPro"/>
</dbReference>
<proteinExistence type="inferred from homology"/>
<dbReference type="OrthoDB" id="9797134at2"/>
<evidence type="ECO:0000256" key="4">
    <source>
        <dbReference type="ARBA" id="ARBA00023163"/>
    </source>
</evidence>
<dbReference type="Gene3D" id="1.10.10.10">
    <property type="entry name" value="Winged helix-like DNA-binding domain superfamily/Winged helix DNA-binding domain"/>
    <property type="match status" value="1"/>
</dbReference>
<dbReference type="CDD" id="cd06171">
    <property type="entry name" value="Sigma70_r4"/>
    <property type="match status" value="1"/>
</dbReference>
<feature type="domain" description="RNA polymerase sigma factor 70 region 4 type 2" evidence="5">
    <location>
        <begin position="105"/>
        <end position="157"/>
    </location>
</feature>
<evidence type="ECO:0000256" key="1">
    <source>
        <dbReference type="ARBA" id="ARBA00010641"/>
    </source>
</evidence>
<dbReference type="RefSeq" id="WP_116651191.1">
    <property type="nucleotide sequence ID" value="NZ_QUZK01000041.1"/>
</dbReference>
<evidence type="ECO:0000259" key="6">
    <source>
        <dbReference type="Pfam" id="PF22029"/>
    </source>
</evidence>
<dbReference type="GO" id="GO:0016987">
    <property type="term" value="F:sigma factor activity"/>
    <property type="evidence" value="ECO:0007669"/>
    <property type="project" value="UniProtKB-KW"/>
</dbReference>
<dbReference type="InterPro" id="IPR014284">
    <property type="entry name" value="RNA_pol_sigma-70_dom"/>
</dbReference>
<name>A0A3E1K8E9_9GAMM</name>
<reference evidence="7 8" key="1">
    <citation type="submission" date="2018-08" db="EMBL/GenBank/DDBJ databases">
        <title>Wenzhouxiangella salilacus sp. nov., a novel bacterium isolated from a saline lake in Xinjiang Province, China.</title>
        <authorList>
            <person name="Han S."/>
        </authorList>
    </citation>
    <scope>NUCLEOTIDE SEQUENCE [LARGE SCALE GENOMIC DNA]</scope>
    <source>
        <strain evidence="7 8">XDB06</strain>
    </source>
</reference>
<dbReference type="NCBIfam" id="TIGR02937">
    <property type="entry name" value="sigma70-ECF"/>
    <property type="match status" value="1"/>
</dbReference>
<dbReference type="PANTHER" id="PTHR43133">
    <property type="entry name" value="RNA POLYMERASE ECF-TYPE SIGMA FACTO"/>
    <property type="match status" value="1"/>
</dbReference>